<feature type="transmembrane region" description="Helical" evidence="7">
    <location>
        <begin position="198"/>
        <end position="219"/>
    </location>
</feature>
<evidence type="ECO:0000256" key="7">
    <source>
        <dbReference type="SAM" id="Phobius"/>
    </source>
</evidence>
<organism evidence="9 10">
    <name type="scientific">Neoarthrinium moseri</name>
    <dbReference type="NCBI Taxonomy" id="1658444"/>
    <lineage>
        <taxon>Eukaryota</taxon>
        <taxon>Fungi</taxon>
        <taxon>Dikarya</taxon>
        <taxon>Ascomycota</taxon>
        <taxon>Pezizomycotina</taxon>
        <taxon>Sordariomycetes</taxon>
        <taxon>Xylariomycetidae</taxon>
        <taxon>Amphisphaeriales</taxon>
        <taxon>Apiosporaceae</taxon>
        <taxon>Neoarthrinium</taxon>
    </lineage>
</organism>
<dbReference type="Pfam" id="PF20684">
    <property type="entry name" value="Fung_rhodopsin"/>
    <property type="match status" value="1"/>
</dbReference>
<sequence length="424" mass="46620">MAVGGDGIYMIGVLWGLAAVVLVFLALRAYTRLVCVAAYGIDDHFYAATCVLVVLFSSFMQVAAEHGYGRSDLDEDTRIAAAYWRSIGQSFSLLATGTSKASVGFFLLRIVVVRWQRIAVWVFMTFLFLASILATIMTWAACKPFAYTWDDRIPGGTCLNTIPLSMILAMGTIIVDLFFAILPWIFIWKLNAPRREKFMIAGSLSLGIFAALAGAKRIMEVKGVRDVPVGVIVWSQTETSLTLVAVGIPVCRPLWTRTLKKWFSSRNRSSYIRQPDDQQRGPEPIGLHTFGGSPMPGANMAGRAKNRASNIFAMLTGTLATNRTATNKTATTRTETTVQTRDANGDKSIDKGDLADDRKQNEVVLSGADLESGVSSDRSSDVKRSWILGEPMRQHEVLSHGHSGETQQTDVIVTTKTYEVTRKQ</sequence>
<keyword evidence="10" id="KW-1185">Reference proteome</keyword>
<feature type="compositionally biased region" description="Low complexity" evidence="6">
    <location>
        <begin position="324"/>
        <end position="341"/>
    </location>
</feature>
<dbReference type="PANTHER" id="PTHR33048:SF93">
    <property type="entry name" value="INTEGRAL MEMBRANE PROTEIN"/>
    <property type="match status" value="1"/>
</dbReference>
<keyword evidence="3 7" id="KW-1133">Transmembrane helix</keyword>
<dbReference type="GO" id="GO:0016020">
    <property type="term" value="C:membrane"/>
    <property type="evidence" value="ECO:0007669"/>
    <property type="project" value="UniProtKB-SubCell"/>
</dbReference>
<evidence type="ECO:0000256" key="2">
    <source>
        <dbReference type="ARBA" id="ARBA00022692"/>
    </source>
</evidence>
<dbReference type="AlphaFoldDB" id="A0A9Q0AUU3"/>
<evidence type="ECO:0000259" key="8">
    <source>
        <dbReference type="Pfam" id="PF20684"/>
    </source>
</evidence>
<evidence type="ECO:0000256" key="1">
    <source>
        <dbReference type="ARBA" id="ARBA00004141"/>
    </source>
</evidence>
<feature type="transmembrane region" description="Helical" evidence="7">
    <location>
        <begin position="161"/>
        <end position="186"/>
    </location>
</feature>
<keyword evidence="4 7" id="KW-0472">Membrane</keyword>
<keyword evidence="2 7" id="KW-0812">Transmembrane</keyword>
<evidence type="ECO:0000256" key="6">
    <source>
        <dbReference type="SAM" id="MobiDB-lite"/>
    </source>
</evidence>
<comment type="similarity">
    <text evidence="5">Belongs to the SAT4 family.</text>
</comment>
<evidence type="ECO:0000313" key="9">
    <source>
        <dbReference type="EMBL" id="KAI1880053.1"/>
    </source>
</evidence>
<feature type="transmembrane region" description="Helical" evidence="7">
    <location>
        <begin position="6"/>
        <end position="25"/>
    </location>
</feature>
<feature type="region of interest" description="Disordered" evidence="6">
    <location>
        <begin position="324"/>
        <end position="355"/>
    </location>
</feature>
<comment type="caution">
    <text evidence="9">The sequence shown here is derived from an EMBL/GenBank/DDBJ whole genome shotgun (WGS) entry which is preliminary data.</text>
</comment>
<dbReference type="InterPro" id="IPR049326">
    <property type="entry name" value="Rhodopsin_dom_fungi"/>
</dbReference>
<accession>A0A9Q0AUU3</accession>
<feature type="transmembrane region" description="Helical" evidence="7">
    <location>
        <begin position="91"/>
        <end position="111"/>
    </location>
</feature>
<evidence type="ECO:0000313" key="10">
    <source>
        <dbReference type="Proteomes" id="UP000829685"/>
    </source>
</evidence>
<dbReference type="PANTHER" id="PTHR33048">
    <property type="entry name" value="PTH11-LIKE INTEGRAL MEMBRANE PROTEIN (AFU_ORTHOLOGUE AFUA_5G11245)"/>
    <property type="match status" value="1"/>
</dbReference>
<feature type="compositionally biased region" description="Basic and acidic residues" evidence="6">
    <location>
        <begin position="343"/>
        <end position="355"/>
    </location>
</feature>
<dbReference type="EMBL" id="JAFIMR010000003">
    <property type="protein sequence ID" value="KAI1880053.1"/>
    <property type="molecule type" value="Genomic_DNA"/>
</dbReference>
<dbReference type="InterPro" id="IPR052337">
    <property type="entry name" value="SAT4-like"/>
</dbReference>
<feature type="domain" description="Rhodopsin" evidence="8">
    <location>
        <begin position="27"/>
        <end position="256"/>
    </location>
</feature>
<name>A0A9Q0AUU3_9PEZI</name>
<feature type="transmembrane region" description="Helical" evidence="7">
    <location>
        <begin position="118"/>
        <end position="141"/>
    </location>
</feature>
<comment type="subcellular location">
    <subcellularLocation>
        <location evidence="1">Membrane</location>
        <topology evidence="1">Multi-pass membrane protein</topology>
    </subcellularLocation>
</comment>
<evidence type="ECO:0000256" key="4">
    <source>
        <dbReference type="ARBA" id="ARBA00023136"/>
    </source>
</evidence>
<feature type="transmembrane region" description="Helical" evidence="7">
    <location>
        <begin position="45"/>
        <end position="64"/>
    </location>
</feature>
<protein>
    <recommendedName>
        <fullName evidence="8">Rhodopsin domain-containing protein</fullName>
    </recommendedName>
</protein>
<dbReference type="Proteomes" id="UP000829685">
    <property type="component" value="Unassembled WGS sequence"/>
</dbReference>
<reference evidence="9" key="1">
    <citation type="submission" date="2021-03" db="EMBL/GenBank/DDBJ databases">
        <title>Revisited historic fungal species revealed as producer of novel bioactive compounds through whole genome sequencing and comparative genomics.</title>
        <authorList>
            <person name="Vignolle G.A."/>
            <person name="Hochenegger N."/>
            <person name="Mach R.L."/>
            <person name="Mach-Aigner A.R."/>
            <person name="Javad Rahimi M."/>
            <person name="Salim K.A."/>
            <person name="Chan C.M."/>
            <person name="Lim L.B.L."/>
            <person name="Cai F."/>
            <person name="Druzhinina I.S."/>
            <person name="U'Ren J.M."/>
            <person name="Derntl C."/>
        </authorList>
    </citation>
    <scope>NUCLEOTIDE SEQUENCE</scope>
    <source>
        <strain evidence="9">TUCIM 5799</strain>
    </source>
</reference>
<evidence type="ECO:0000256" key="5">
    <source>
        <dbReference type="ARBA" id="ARBA00038359"/>
    </source>
</evidence>
<evidence type="ECO:0000256" key="3">
    <source>
        <dbReference type="ARBA" id="ARBA00022989"/>
    </source>
</evidence>
<proteinExistence type="inferred from homology"/>
<gene>
    <name evidence="9" type="ORF">JX265_001674</name>
</gene>